<dbReference type="GO" id="GO:0016462">
    <property type="term" value="F:pyrophosphatase activity"/>
    <property type="evidence" value="ECO:0007669"/>
    <property type="project" value="UniProtKB-ARBA"/>
</dbReference>
<gene>
    <name evidence="4" type="ordered locus">Smar_1181</name>
</gene>
<dbReference type="OrthoDB" id="104705at2157"/>
<keyword evidence="5" id="KW-1185">Reference proteome</keyword>
<dbReference type="CDD" id="cd03424">
    <property type="entry name" value="NUDIX_ADPRase_Nudt5_UGPPase_Nudt14"/>
    <property type="match status" value="1"/>
</dbReference>
<dbReference type="GeneID" id="4907328"/>
<evidence type="ECO:0000256" key="1">
    <source>
        <dbReference type="ARBA" id="ARBA00001946"/>
    </source>
</evidence>
<dbReference type="AlphaFoldDB" id="A3DNR6"/>
<protein>
    <submittedName>
        <fullName evidence="4">NUDIX hydrolase</fullName>
    </submittedName>
</protein>
<dbReference type="EMBL" id="CP000575">
    <property type="protein sequence ID" value="ABN70276.1"/>
    <property type="molecule type" value="Genomic_DNA"/>
</dbReference>
<dbReference type="Gene3D" id="3.90.79.10">
    <property type="entry name" value="Nucleoside Triphosphate Pyrophosphohydrolase"/>
    <property type="match status" value="1"/>
</dbReference>
<comment type="cofactor">
    <cofactor evidence="1">
        <name>Mg(2+)</name>
        <dbReference type="ChEBI" id="CHEBI:18420"/>
    </cofactor>
</comment>
<dbReference type="InterPro" id="IPR020084">
    <property type="entry name" value="NUDIX_hydrolase_CS"/>
</dbReference>
<dbReference type="InterPro" id="IPR000086">
    <property type="entry name" value="NUDIX_hydrolase_dom"/>
</dbReference>
<evidence type="ECO:0000256" key="2">
    <source>
        <dbReference type="ARBA" id="ARBA00022801"/>
    </source>
</evidence>
<dbReference type="Pfam" id="PF00293">
    <property type="entry name" value="NUDIX"/>
    <property type="match status" value="1"/>
</dbReference>
<dbReference type="PRINTS" id="PR00502">
    <property type="entry name" value="NUDIXFAMILY"/>
</dbReference>
<dbReference type="Proteomes" id="UP000000254">
    <property type="component" value="Chromosome"/>
</dbReference>
<dbReference type="KEGG" id="smr:Smar_1181"/>
<dbReference type="GO" id="GO:0019693">
    <property type="term" value="P:ribose phosphate metabolic process"/>
    <property type="evidence" value="ECO:0007669"/>
    <property type="project" value="TreeGrafter"/>
</dbReference>
<evidence type="ECO:0000259" key="3">
    <source>
        <dbReference type="PROSITE" id="PS51462"/>
    </source>
</evidence>
<proteinExistence type="predicted"/>
<dbReference type="HOGENOM" id="CLU_062658_5_2_2"/>
<evidence type="ECO:0000313" key="5">
    <source>
        <dbReference type="Proteomes" id="UP000000254"/>
    </source>
</evidence>
<dbReference type="PROSITE" id="PS51462">
    <property type="entry name" value="NUDIX"/>
    <property type="match status" value="1"/>
</dbReference>
<dbReference type="PANTHER" id="PTHR11839:SF18">
    <property type="entry name" value="NUDIX HYDROLASE DOMAIN-CONTAINING PROTEIN"/>
    <property type="match status" value="1"/>
</dbReference>
<evidence type="ECO:0000313" key="4">
    <source>
        <dbReference type="EMBL" id="ABN70276.1"/>
    </source>
</evidence>
<sequence length="181" mass="21022">MEVELVGKKELFSGLRFSVERRQVRINNRVVERDVVVFPDSVIILPVLKSDQIILIKQYRAAINDYIYEVPAGVVEPGESIREAARRELIEETGYEPGELIEIGIYYPTPGYSTENMHFFIARNLEYVGMKPEPYEVIKPYVISVKDALEMIKSNEIKDLKTALLILYYIHYMWKKSEGED</sequence>
<dbReference type="STRING" id="399550.Smar_1181"/>
<dbReference type="PANTHER" id="PTHR11839">
    <property type="entry name" value="UDP/ADP-SUGAR PYROPHOSPHATASE"/>
    <property type="match status" value="1"/>
</dbReference>
<accession>A3DNR6</accession>
<dbReference type="InterPro" id="IPR015797">
    <property type="entry name" value="NUDIX_hydrolase-like_dom_sf"/>
</dbReference>
<reference evidence="5" key="1">
    <citation type="journal article" date="2009" name="BMC Genomics">
        <title>The complete genome sequence of Staphylothermus marinus reveals differences in sulfur metabolism among heterotrophic Crenarchaeota.</title>
        <authorList>
            <person name="Anderson I.J."/>
            <person name="Dharmarajan L."/>
            <person name="Rodriguez J."/>
            <person name="Hooper S."/>
            <person name="Porat I."/>
            <person name="Ulrich L.E."/>
            <person name="Elkins J.G."/>
            <person name="Mavromatis K."/>
            <person name="Sun H."/>
            <person name="Land M."/>
            <person name="Lapidus A."/>
            <person name="Lucas S."/>
            <person name="Barry K."/>
            <person name="Huber H."/>
            <person name="Zhulin I.B."/>
            <person name="Whitman W.B."/>
            <person name="Mukhopadhyay B."/>
            <person name="Woese C."/>
            <person name="Bristow J."/>
            <person name="Kyrpides N."/>
        </authorList>
    </citation>
    <scope>NUCLEOTIDE SEQUENCE [LARGE SCALE GENOMIC DNA]</scope>
    <source>
        <strain evidence="5">ATCC 43588 / DSM 3639 / JCM 9404 / F1</strain>
    </source>
</reference>
<feature type="domain" description="Nudix hydrolase" evidence="3">
    <location>
        <begin position="37"/>
        <end position="165"/>
    </location>
</feature>
<dbReference type="SUPFAM" id="SSF55811">
    <property type="entry name" value="Nudix"/>
    <property type="match status" value="1"/>
</dbReference>
<dbReference type="PROSITE" id="PS00893">
    <property type="entry name" value="NUDIX_BOX"/>
    <property type="match status" value="1"/>
</dbReference>
<dbReference type="eggNOG" id="arCOG01073">
    <property type="taxonomic scope" value="Archaea"/>
</dbReference>
<name>A3DNR6_STAMF</name>
<reference evidence="4 5" key="2">
    <citation type="journal article" date="2009" name="Stand. Genomic Sci.">
        <title>Complete genome sequence of Staphylothermus marinus Stetter and Fiala 1986 type strain F1.</title>
        <authorList>
            <person name="Anderson I.J."/>
            <person name="Sun H."/>
            <person name="Lapidus A."/>
            <person name="Copeland A."/>
            <person name="Glavina Del Rio T."/>
            <person name="Tice H."/>
            <person name="Dalin E."/>
            <person name="Lucas S."/>
            <person name="Barry K."/>
            <person name="Land M."/>
            <person name="Richardson P."/>
            <person name="Huber H."/>
            <person name="Kyrpides N.C."/>
        </authorList>
    </citation>
    <scope>NUCLEOTIDE SEQUENCE [LARGE SCALE GENOMIC DNA]</scope>
    <source>
        <strain evidence="5">ATCC 43588 / DSM 3639 / JCM 9404 / F1</strain>
    </source>
</reference>
<dbReference type="RefSeq" id="WP_011839467.1">
    <property type="nucleotide sequence ID" value="NC_009033.1"/>
</dbReference>
<dbReference type="GO" id="GO:0006753">
    <property type="term" value="P:nucleoside phosphate metabolic process"/>
    <property type="evidence" value="ECO:0007669"/>
    <property type="project" value="TreeGrafter"/>
</dbReference>
<dbReference type="InterPro" id="IPR020476">
    <property type="entry name" value="Nudix_hydrolase"/>
</dbReference>
<keyword evidence="2 4" id="KW-0378">Hydrolase</keyword>
<organism evidence="4 5">
    <name type="scientific">Staphylothermus marinus (strain ATCC 43588 / DSM 3639 / JCM 9404 / F1)</name>
    <dbReference type="NCBI Taxonomy" id="399550"/>
    <lineage>
        <taxon>Archaea</taxon>
        <taxon>Thermoproteota</taxon>
        <taxon>Thermoprotei</taxon>
        <taxon>Desulfurococcales</taxon>
        <taxon>Desulfurococcaceae</taxon>
        <taxon>Staphylothermus</taxon>
    </lineage>
</organism>